<reference evidence="2" key="1">
    <citation type="submission" date="2025-08" db="UniProtKB">
        <authorList>
            <consortium name="Ensembl"/>
        </authorList>
    </citation>
    <scope>IDENTIFICATION</scope>
</reference>
<evidence type="ECO:0000313" key="3">
    <source>
        <dbReference type="Proteomes" id="UP000261340"/>
    </source>
</evidence>
<name>A0A3Q0R1C8_AMPCI</name>
<feature type="region of interest" description="Disordered" evidence="1">
    <location>
        <begin position="1"/>
        <end position="25"/>
    </location>
</feature>
<dbReference type="Proteomes" id="UP000261340">
    <property type="component" value="Unplaced"/>
</dbReference>
<proteinExistence type="predicted"/>
<accession>A0A3Q0R1C8</accession>
<dbReference type="Ensembl" id="ENSACIT00000003920.1">
    <property type="protein sequence ID" value="ENSACIP00000003796.1"/>
    <property type="gene ID" value="ENSACIG00000003014.1"/>
</dbReference>
<organism evidence="2 3">
    <name type="scientific">Amphilophus citrinellus</name>
    <name type="common">Midas cichlid</name>
    <name type="synonym">Cichlasoma citrinellum</name>
    <dbReference type="NCBI Taxonomy" id="61819"/>
    <lineage>
        <taxon>Eukaryota</taxon>
        <taxon>Metazoa</taxon>
        <taxon>Chordata</taxon>
        <taxon>Craniata</taxon>
        <taxon>Vertebrata</taxon>
        <taxon>Euteleostomi</taxon>
        <taxon>Actinopterygii</taxon>
        <taxon>Neopterygii</taxon>
        <taxon>Teleostei</taxon>
        <taxon>Neoteleostei</taxon>
        <taxon>Acanthomorphata</taxon>
        <taxon>Ovalentaria</taxon>
        <taxon>Cichlomorphae</taxon>
        <taxon>Cichliformes</taxon>
        <taxon>Cichlidae</taxon>
        <taxon>New World cichlids</taxon>
        <taxon>Cichlasomatinae</taxon>
        <taxon>Heroini</taxon>
        <taxon>Amphilophus</taxon>
    </lineage>
</organism>
<reference evidence="2" key="2">
    <citation type="submission" date="2025-09" db="UniProtKB">
        <authorList>
            <consortium name="Ensembl"/>
        </authorList>
    </citation>
    <scope>IDENTIFICATION</scope>
</reference>
<protein>
    <submittedName>
        <fullName evidence="2">Uncharacterized protein</fullName>
    </submittedName>
</protein>
<sequence length="59" mass="6667">MEEEDGEGTRRQSRRGASRTCTARKGGRSLRVKWEVLRSTERHSLTVALFPPLPPVGME</sequence>
<dbReference type="AlphaFoldDB" id="A0A3Q0R1C8"/>
<evidence type="ECO:0000256" key="1">
    <source>
        <dbReference type="SAM" id="MobiDB-lite"/>
    </source>
</evidence>
<keyword evidence="3" id="KW-1185">Reference proteome</keyword>
<evidence type="ECO:0000313" key="2">
    <source>
        <dbReference type="Ensembl" id="ENSACIP00000003796.1"/>
    </source>
</evidence>